<gene>
    <name evidence="6" type="ORF">FYJ74_06140</name>
</gene>
<evidence type="ECO:0000256" key="3">
    <source>
        <dbReference type="ARBA" id="ARBA00023125"/>
    </source>
</evidence>
<keyword evidence="3" id="KW-0238">DNA-binding</keyword>
<dbReference type="EMBL" id="VUNH01000005">
    <property type="protein sequence ID" value="MST55613.1"/>
    <property type="molecule type" value="Genomic_DNA"/>
</dbReference>
<dbReference type="Gene3D" id="3.40.190.290">
    <property type="match status" value="1"/>
</dbReference>
<dbReference type="InterPro" id="IPR050950">
    <property type="entry name" value="HTH-type_LysR_regulators"/>
</dbReference>
<keyword evidence="4" id="KW-0804">Transcription</keyword>
<comment type="similarity">
    <text evidence="1">Belongs to the LysR transcriptional regulatory family.</text>
</comment>
<dbReference type="Pfam" id="PF00126">
    <property type="entry name" value="HTH_1"/>
    <property type="match status" value="1"/>
</dbReference>
<evidence type="ECO:0000259" key="5">
    <source>
        <dbReference type="PROSITE" id="PS50931"/>
    </source>
</evidence>
<accession>A0A6L5YBW1</accession>
<sequence length="350" mass="39445">MMVSQYRSFLGFLFGASIINRKYHIVKLLLLIYTTENSCRRAVMNFSSMEYFVVLAQERNFTRAAERLHITQQSLSSHVAGMEKELGSQLLVRRVPLELTYAGEVLLRYATDFQKTHSDMRREFCDISQKQKGLLRVGAAATRGQMILPETVALFQESYPNIGVELTEASNGELQQKLLKGTIDLAIADFPEALPGVRLAEFYREENALLIEKRLFAKVFVIDAEECERRFRAGDYSVLKKCPFVLGGIEDIDGRIGRDVLKRAGIDDPVITATSHNVGLLLRLCLCGVGACFCPQKIVQSILTPQQADSLWMFRLGEEAAYLIQFGCQAQSYQWSVIERFIACAKAIVC</sequence>
<protein>
    <submittedName>
        <fullName evidence="6">LysR family transcriptional regulator</fullName>
    </submittedName>
</protein>
<evidence type="ECO:0000256" key="2">
    <source>
        <dbReference type="ARBA" id="ARBA00023015"/>
    </source>
</evidence>
<evidence type="ECO:0000313" key="6">
    <source>
        <dbReference type="EMBL" id="MST55613.1"/>
    </source>
</evidence>
<dbReference type="InterPro" id="IPR036390">
    <property type="entry name" value="WH_DNA-bd_sf"/>
</dbReference>
<dbReference type="Proteomes" id="UP000473699">
    <property type="component" value="Unassembled WGS sequence"/>
</dbReference>
<dbReference type="SUPFAM" id="SSF46785">
    <property type="entry name" value="Winged helix' DNA-binding domain"/>
    <property type="match status" value="1"/>
</dbReference>
<keyword evidence="2" id="KW-0805">Transcription regulation</keyword>
<reference evidence="6 7" key="1">
    <citation type="submission" date="2019-08" db="EMBL/GenBank/DDBJ databases">
        <title>In-depth cultivation of the pig gut microbiome towards novel bacterial diversity and tailored functional studies.</title>
        <authorList>
            <person name="Wylensek D."/>
            <person name="Hitch T.C.A."/>
            <person name="Clavel T."/>
        </authorList>
    </citation>
    <scope>NUCLEOTIDE SEQUENCE [LARGE SCALE GENOMIC DNA]</scope>
    <source>
        <strain evidence="6 7">SM-530-WT-4B</strain>
    </source>
</reference>
<dbReference type="CDD" id="cd05466">
    <property type="entry name" value="PBP2_LTTR_substrate"/>
    <property type="match status" value="1"/>
</dbReference>
<dbReference type="InterPro" id="IPR000847">
    <property type="entry name" value="LysR_HTH_N"/>
</dbReference>
<proteinExistence type="inferred from homology"/>
<dbReference type="GO" id="GO:0005829">
    <property type="term" value="C:cytosol"/>
    <property type="evidence" value="ECO:0007669"/>
    <property type="project" value="TreeGrafter"/>
</dbReference>
<dbReference type="GO" id="GO:0003700">
    <property type="term" value="F:DNA-binding transcription factor activity"/>
    <property type="evidence" value="ECO:0007669"/>
    <property type="project" value="InterPro"/>
</dbReference>
<organism evidence="6 7">
    <name type="scientific">Pyramidobacter porci</name>
    <dbReference type="NCBI Taxonomy" id="2605789"/>
    <lineage>
        <taxon>Bacteria</taxon>
        <taxon>Thermotogati</taxon>
        <taxon>Synergistota</taxon>
        <taxon>Synergistia</taxon>
        <taxon>Synergistales</taxon>
        <taxon>Dethiosulfovibrionaceae</taxon>
        <taxon>Pyramidobacter</taxon>
    </lineage>
</organism>
<dbReference type="InterPro" id="IPR036388">
    <property type="entry name" value="WH-like_DNA-bd_sf"/>
</dbReference>
<name>A0A6L5YBW1_9BACT</name>
<evidence type="ECO:0000313" key="7">
    <source>
        <dbReference type="Proteomes" id="UP000473699"/>
    </source>
</evidence>
<dbReference type="Gene3D" id="1.10.10.10">
    <property type="entry name" value="Winged helix-like DNA-binding domain superfamily/Winged helix DNA-binding domain"/>
    <property type="match status" value="1"/>
</dbReference>
<feature type="domain" description="HTH lysR-type" evidence="5">
    <location>
        <begin position="44"/>
        <end position="100"/>
    </location>
</feature>
<dbReference type="PRINTS" id="PR00039">
    <property type="entry name" value="HTHLYSR"/>
</dbReference>
<comment type="caution">
    <text evidence="6">The sequence shown here is derived from an EMBL/GenBank/DDBJ whole genome shotgun (WGS) entry which is preliminary data.</text>
</comment>
<evidence type="ECO:0000256" key="1">
    <source>
        <dbReference type="ARBA" id="ARBA00009437"/>
    </source>
</evidence>
<dbReference type="GO" id="GO:0003677">
    <property type="term" value="F:DNA binding"/>
    <property type="evidence" value="ECO:0007669"/>
    <property type="project" value="UniProtKB-KW"/>
</dbReference>
<dbReference type="InterPro" id="IPR005119">
    <property type="entry name" value="LysR_subst-bd"/>
</dbReference>
<evidence type="ECO:0000256" key="4">
    <source>
        <dbReference type="ARBA" id="ARBA00023163"/>
    </source>
</evidence>
<dbReference type="Pfam" id="PF03466">
    <property type="entry name" value="LysR_substrate"/>
    <property type="match status" value="1"/>
</dbReference>
<dbReference type="SUPFAM" id="SSF53850">
    <property type="entry name" value="Periplasmic binding protein-like II"/>
    <property type="match status" value="1"/>
</dbReference>
<dbReference type="AlphaFoldDB" id="A0A6L5YBW1"/>
<dbReference type="PANTHER" id="PTHR30419">
    <property type="entry name" value="HTH-TYPE TRANSCRIPTIONAL REGULATOR YBHD"/>
    <property type="match status" value="1"/>
</dbReference>
<dbReference type="PROSITE" id="PS50931">
    <property type="entry name" value="HTH_LYSR"/>
    <property type="match status" value="1"/>
</dbReference>
<keyword evidence="7" id="KW-1185">Reference proteome</keyword>